<dbReference type="Proteomes" id="UP000233419">
    <property type="component" value="Chromosome"/>
</dbReference>
<dbReference type="Pfam" id="PF00232">
    <property type="entry name" value="Glyco_hydro_1"/>
    <property type="match status" value="1"/>
</dbReference>
<dbReference type="Gene3D" id="3.20.20.80">
    <property type="entry name" value="Glycosidases"/>
    <property type="match status" value="1"/>
</dbReference>
<dbReference type="EMBL" id="CP025257">
    <property type="protein sequence ID" value="AUF83204.1"/>
    <property type="molecule type" value="Genomic_DNA"/>
</dbReference>
<dbReference type="InterPro" id="IPR017853">
    <property type="entry name" value="GH"/>
</dbReference>
<accession>A0A2K9CC45</accession>
<dbReference type="GO" id="GO:0005829">
    <property type="term" value="C:cytosol"/>
    <property type="evidence" value="ECO:0007669"/>
    <property type="project" value="TreeGrafter"/>
</dbReference>
<comment type="similarity">
    <text evidence="1 5">Belongs to the glycosyl hydrolase 1 family.</text>
</comment>
<evidence type="ECO:0000256" key="3">
    <source>
        <dbReference type="ARBA" id="ARBA00023295"/>
    </source>
</evidence>
<dbReference type="RefSeq" id="WP_027048310.1">
    <property type="nucleotide sequence ID" value="NZ_CP025257.1"/>
</dbReference>
<dbReference type="InterPro" id="IPR001360">
    <property type="entry name" value="Glyco_hydro_1"/>
</dbReference>
<dbReference type="PANTHER" id="PTHR10353:SF122">
    <property type="entry name" value="6-PHOSPHO-BETA-GLUCOSIDASE ASCB-RELATED"/>
    <property type="match status" value="1"/>
</dbReference>
<dbReference type="GO" id="GO:0008422">
    <property type="term" value="F:beta-glucosidase activity"/>
    <property type="evidence" value="ECO:0007669"/>
    <property type="project" value="TreeGrafter"/>
</dbReference>
<evidence type="ECO:0000256" key="2">
    <source>
        <dbReference type="ARBA" id="ARBA00022801"/>
    </source>
</evidence>
<dbReference type="KEGG" id="msyr:CXP39_00055"/>
<protein>
    <submittedName>
        <fullName evidence="7">Glycoside hydrolase family 1 protein</fullName>
    </submittedName>
</protein>
<keyword evidence="2 6" id="KW-0378">Hydrolase</keyword>
<evidence type="ECO:0000256" key="6">
    <source>
        <dbReference type="RuleBase" id="RU004468"/>
    </source>
</evidence>
<evidence type="ECO:0000313" key="8">
    <source>
        <dbReference type="Proteomes" id="UP000233419"/>
    </source>
</evidence>
<dbReference type="SUPFAM" id="SSF51445">
    <property type="entry name" value="(Trans)glycosidases"/>
    <property type="match status" value="1"/>
</dbReference>
<keyword evidence="8" id="KW-1185">Reference proteome</keyword>
<dbReference type="AlphaFoldDB" id="A0A2K9CC45"/>
<dbReference type="PROSITE" id="PS00653">
    <property type="entry name" value="GLYCOSYL_HYDROL_F1_2"/>
    <property type="match status" value="1"/>
</dbReference>
<dbReference type="OrthoDB" id="391810at2"/>
<feature type="active site" description="Nucleophile" evidence="4">
    <location>
        <position position="371"/>
    </location>
</feature>
<dbReference type="PROSITE" id="PS00572">
    <property type="entry name" value="GLYCOSYL_HYDROL_F1_1"/>
    <property type="match status" value="1"/>
</dbReference>
<name>A0A2K9CC45_9MOLU</name>
<dbReference type="PRINTS" id="PR00131">
    <property type="entry name" value="GLHYDRLASE1"/>
</dbReference>
<gene>
    <name evidence="7" type="ORF">CXP39_00055</name>
</gene>
<proteinExistence type="inferred from homology"/>
<dbReference type="GO" id="GO:0016052">
    <property type="term" value="P:carbohydrate catabolic process"/>
    <property type="evidence" value="ECO:0007669"/>
    <property type="project" value="TreeGrafter"/>
</dbReference>
<evidence type="ECO:0000256" key="4">
    <source>
        <dbReference type="PROSITE-ProRule" id="PRU10055"/>
    </source>
</evidence>
<dbReference type="InterPro" id="IPR033132">
    <property type="entry name" value="GH_1_N_CS"/>
</dbReference>
<evidence type="ECO:0000256" key="5">
    <source>
        <dbReference type="RuleBase" id="RU003690"/>
    </source>
</evidence>
<reference evidence="7 8" key="1">
    <citation type="submission" date="2017-12" db="EMBL/GenBank/DDBJ databases">
        <title>Mesoplasma syrphidae YJS, Complete Genome.</title>
        <authorList>
            <person name="Knight T.F."/>
            <person name="Citino T."/>
            <person name="Rubinstein R."/>
            <person name="Neuschaefer Z."/>
        </authorList>
    </citation>
    <scope>NUCLEOTIDE SEQUENCE [LARGE SCALE GENOMIC DNA]</scope>
    <source>
        <strain evidence="7 8">YJS</strain>
    </source>
</reference>
<dbReference type="PANTHER" id="PTHR10353">
    <property type="entry name" value="GLYCOSYL HYDROLASE"/>
    <property type="match status" value="1"/>
</dbReference>
<evidence type="ECO:0000313" key="7">
    <source>
        <dbReference type="EMBL" id="AUF83204.1"/>
    </source>
</evidence>
<keyword evidence="3 6" id="KW-0326">Glycosidase</keyword>
<evidence type="ECO:0000256" key="1">
    <source>
        <dbReference type="ARBA" id="ARBA00010838"/>
    </source>
</evidence>
<dbReference type="FunFam" id="3.20.20.80:FF:000004">
    <property type="entry name" value="Beta-glucosidase 6-phospho-beta-glucosidase"/>
    <property type="match status" value="1"/>
</dbReference>
<sequence>MKIKNLKKFPEGFLWGASSSAYQCEGGWNQDGKGMSVQDLHEGTAEISDFKVTSDFYNRYKEDIAMMKAMGFKSYRFSISWTRIIPNGDGEINQSGIDFYNKVIDELLDANIEPIITMYHFDLPLELQKKGGWLNRDVTVPAFMKFAKAIFKAYGKKVKYWLTINELNLLVLMNMFGQDFLSPTDKKYTIGEAFQIGHHLFIAQALAMKELHETFPKCLIGPAPNISSVYPASSKPEDVLAAQTAAVFRSWYWLDAPVRGEHNPIVIKWLDELGFNLEIRDGDDEILKAAKPDFVAFNYYSTMTVKAWNNESTTSKKSDQQQGLGIPNMFMDAKNEHLGKTEFGWSIDPVGFRVTSREIFERYRLPMLLTENGIGVREELNSDMTVNDDYRIEWYKDHIIEMRKAISEGMEFIGFNPWSAMDLVSTHEGFQKRYGFIFVNRDEKDLRDLKRYRKKSSYWYEELIKNNGNNIT</sequence>
<dbReference type="InterPro" id="IPR018120">
    <property type="entry name" value="Glyco_hydro_1_AS"/>
</dbReference>
<organism evidence="7 8">
    <name type="scientific">Mesoplasma syrphidae</name>
    <dbReference type="NCBI Taxonomy" id="225999"/>
    <lineage>
        <taxon>Bacteria</taxon>
        <taxon>Bacillati</taxon>
        <taxon>Mycoplasmatota</taxon>
        <taxon>Mollicutes</taxon>
        <taxon>Entomoplasmatales</taxon>
        <taxon>Entomoplasmataceae</taxon>
        <taxon>Mesoplasma</taxon>
    </lineage>
</organism>